<dbReference type="Gene3D" id="3.40.50.1970">
    <property type="match status" value="1"/>
</dbReference>
<evidence type="ECO:0000256" key="1">
    <source>
        <dbReference type="ARBA" id="ARBA00007358"/>
    </source>
</evidence>
<evidence type="ECO:0000256" key="3">
    <source>
        <dbReference type="ARBA" id="ARBA00023027"/>
    </source>
</evidence>
<dbReference type="PANTHER" id="PTHR11496:SF102">
    <property type="entry name" value="ALCOHOL DEHYDROGENASE 4"/>
    <property type="match status" value="1"/>
</dbReference>
<protein>
    <submittedName>
        <fullName evidence="6">Alcohol dehydrogenase 2</fullName>
        <ecNumber evidence="6">1.1.1.1</ecNumber>
    </submittedName>
</protein>
<evidence type="ECO:0000259" key="5">
    <source>
        <dbReference type="Pfam" id="PF25137"/>
    </source>
</evidence>
<dbReference type="EMBL" id="CP155573">
    <property type="protein sequence ID" value="XFO69457.1"/>
    <property type="molecule type" value="Genomic_DNA"/>
</dbReference>
<dbReference type="SUPFAM" id="SSF56796">
    <property type="entry name" value="Dehydroquinate synthase-like"/>
    <property type="match status" value="1"/>
</dbReference>
<dbReference type="PROSITE" id="PS00913">
    <property type="entry name" value="ADH_IRON_1"/>
    <property type="match status" value="1"/>
</dbReference>
<sequence length="393" mass="42218">MRTKPLCVILGGFIVQNAALLSVPKIIAGSNAIETLGKEIVGIGRKPLLIIGSGSIKQNGTFDRLAAGLGANYALFENVPSDPDIETVNAGLTVYRTNDCDCIVAVGGGSVLDAAKAIGLLATNAGKITDYEFTPPKYKCPPIMAIPTTAGTGSEVTKWSIITDPVLKKKMAIGHEYLMPTMVVLDPILTISMPREVTAATGMDALTHAVEAFISDKATPLSDIWSLKAISMLTKNILTATYNPTDIHARTEMLLGQMYAGVAFNNSSVALVHAMSRPLGAYYGIPHGEANAMLLATVLDFNRLACTDRYKPIAEAVGIRTENKDRDYIAKSLVSYVAELFSELPLKSKLRQFEVSVDDIPKMAKDAYVNASAKVNPRKALETEVISIYKSIY</sequence>
<dbReference type="CDD" id="cd08551">
    <property type="entry name" value="Fe-ADH"/>
    <property type="match status" value="1"/>
</dbReference>
<reference evidence="6" key="1">
    <citation type="submission" date="2024-05" db="EMBL/GenBank/DDBJ databases">
        <title>Isolation and characterization of Sporomusa carbonis sp. nov., a carboxydotrophic hydrogenogen in the genus of Sporomusa isolated from a charcoal burning pile.</title>
        <authorList>
            <person name="Boeer T."/>
            <person name="Rosenbaum F."/>
            <person name="Eysell L."/>
            <person name="Mueller V."/>
            <person name="Daniel R."/>
            <person name="Poehlein A."/>
        </authorList>
    </citation>
    <scope>NUCLEOTIDE SEQUENCE [LARGE SCALE GENOMIC DNA]</scope>
    <source>
        <strain evidence="6">DSM 10669</strain>
    </source>
</reference>
<dbReference type="InterPro" id="IPR001670">
    <property type="entry name" value="ADH_Fe/GldA"/>
</dbReference>
<comment type="similarity">
    <text evidence="1">Belongs to the iron-containing alcohol dehydrogenase family.</text>
</comment>
<dbReference type="InterPro" id="IPR018211">
    <property type="entry name" value="ADH_Fe_CS"/>
</dbReference>
<proteinExistence type="inferred from homology"/>
<gene>
    <name evidence="6" type="primary">adhB_3</name>
    <name evidence="6" type="ORF">SPSIL_056910</name>
</gene>
<dbReference type="InterPro" id="IPR039697">
    <property type="entry name" value="Alcohol_dehydrogenase_Fe"/>
</dbReference>
<organism evidence="6 7">
    <name type="scientific">Sporomusa silvacetica DSM 10669</name>
    <dbReference type="NCBI Taxonomy" id="1123289"/>
    <lineage>
        <taxon>Bacteria</taxon>
        <taxon>Bacillati</taxon>
        <taxon>Bacillota</taxon>
        <taxon>Negativicutes</taxon>
        <taxon>Selenomonadales</taxon>
        <taxon>Sporomusaceae</taxon>
        <taxon>Sporomusa</taxon>
    </lineage>
</organism>
<accession>A0ABZ3IUW0</accession>
<dbReference type="GO" id="GO:0004022">
    <property type="term" value="F:alcohol dehydrogenase (NAD+) activity"/>
    <property type="evidence" value="ECO:0007669"/>
    <property type="project" value="UniProtKB-EC"/>
</dbReference>
<evidence type="ECO:0000313" key="6">
    <source>
        <dbReference type="EMBL" id="XFO69457.1"/>
    </source>
</evidence>
<feature type="domain" description="Alcohol dehydrogenase iron-type/glycerol dehydrogenase GldA" evidence="4">
    <location>
        <begin position="25"/>
        <end position="187"/>
    </location>
</feature>
<keyword evidence="7" id="KW-1185">Reference proteome</keyword>
<name>A0ABZ3IUW0_9FIRM</name>
<keyword evidence="3" id="KW-0520">NAD</keyword>
<dbReference type="PANTHER" id="PTHR11496">
    <property type="entry name" value="ALCOHOL DEHYDROGENASE"/>
    <property type="match status" value="1"/>
</dbReference>
<dbReference type="Pfam" id="PF00465">
    <property type="entry name" value="Fe-ADH"/>
    <property type="match status" value="1"/>
</dbReference>
<keyword evidence="2 6" id="KW-0560">Oxidoreductase</keyword>
<feature type="domain" description="Fe-containing alcohol dehydrogenase-like C-terminal" evidence="5">
    <location>
        <begin position="198"/>
        <end position="393"/>
    </location>
</feature>
<evidence type="ECO:0000256" key="2">
    <source>
        <dbReference type="ARBA" id="ARBA00023002"/>
    </source>
</evidence>
<evidence type="ECO:0000259" key="4">
    <source>
        <dbReference type="Pfam" id="PF00465"/>
    </source>
</evidence>
<dbReference type="Gene3D" id="1.20.1090.10">
    <property type="entry name" value="Dehydroquinate synthase-like - alpha domain"/>
    <property type="match status" value="1"/>
</dbReference>
<evidence type="ECO:0000313" key="7">
    <source>
        <dbReference type="Proteomes" id="UP000216752"/>
    </source>
</evidence>
<dbReference type="Pfam" id="PF25137">
    <property type="entry name" value="ADH_Fe_C"/>
    <property type="match status" value="1"/>
</dbReference>
<dbReference type="InterPro" id="IPR056798">
    <property type="entry name" value="ADH_Fe_C"/>
</dbReference>
<dbReference type="EC" id="1.1.1.1" evidence="6"/>
<dbReference type="Proteomes" id="UP000216752">
    <property type="component" value="Chromosome"/>
</dbReference>